<dbReference type="AlphaFoldDB" id="A0A8J8FFM3"/>
<keyword evidence="4" id="KW-1185">Reference proteome</keyword>
<dbReference type="SUPFAM" id="SSF48452">
    <property type="entry name" value="TPR-like"/>
    <property type="match status" value="1"/>
</dbReference>
<feature type="chain" id="PRO_5035289110" description="Tetratricopeptide repeat protein" evidence="2">
    <location>
        <begin position="26"/>
        <end position="480"/>
    </location>
</feature>
<evidence type="ECO:0000256" key="1">
    <source>
        <dbReference type="PROSITE-ProRule" id="PRU00339"/>
    </source>
</evidence>
<feature type="signal peptide" evidence="2">
    <location>
        <begin position="1"/>
        <end position="25"/>
    </location>
</feature>
<proteinExistence type="predicted"/>
<evidence type="ECO:0000313" key="3">
    <source>
        <dbReference type="EMBL" id="NNV57165.1"/>
    </source>
</evidence>
<protein>
    <recommendedName>
        <fullName evidence="5">Tetratricopeptide repeat protein</fullName>
    </recommendedName>
</protein>
<evidence type="ECO:0008006" key="5">
    <source>
        <dbReference type="Google" id="ProtNLM"/>
    </source>
</evidence>
<reference evidence="3" key="1">
    <citation type="submission" date="2019-10" db="EMBL/GenBank/DDBJ databases">
        <title>Draft genome sequence of Panacibacter sp. KCS-6.</title>
        <authorList>
            <person name="Yim K.J."/>
        </authorList>
    </citation>
    <scope>NUCLEOTIDE SEQUENCE</scope>
    <source>
        <strain evidence="3">KCS-6</strain>
    </source>
</reference>
<dbReference type="PROSITE" id="PS50005">
    <property type="entry name" value="TPR"/>
    <property type="match status" value="1"/>
</dbReference>
<dbReference type="EMBL" id="WHPF01000013">
    <property type="protein sequence ID" value="NNV57165.1"/>
    <property type="molecule type" value="Genomic_DNA"/>
</dbReference>
<dbReference type="InterPro" id="IPR011990">
    <property type="entry name" value="TPR-like_helical_dom_sf"/>
</dbReference>
<organism evidence="3 4">
    <name type="scientific">Limnovirga soli</name>
    <dbReference type="NCBI Taxonomy" id="2656915"/>
    <lineage>
        <taxon>Bacteria</taxon>
        <taxon>Pseudomonadati</taxon>
        <taxon>Bacteroidota</taxon>
        <taxon>Chitinophagia</taxon>
        <taxon>Chitinophagales</taxon>
        <taxon>Chitinophagaceae</taxon>
        <taxon>Limnovirga</taxon>
    </lineage>
</organism>
<evidence type="ECO:0000313" key="4">
    <source>
        <dbReference type="Proteomes" id="UP000598971"/>
    </source>
</evidence>
<accession>A0A8J8FFM3</accession>
<comment type="caution">
    <text evidence="3">The sequence shown here is derived from an EMBL/GenBank/DDBJ whole genome shotgun (WGS) entry which is preliminary data.</text>
</comment>
<dbReference type="InterPro" id="IPR019734">
    <property type="entry name" value="TPR_rpt"/>
</dbReference>
<dbReference type="Gene3D" id="1.25.40.10">
    <property type="entry name" value="Tetratricopeptide repeat domain"/>
    <property type="match status" value="1"/>
</dbReference>
<keyword evidence="1" id="KW-0802">TPR repeat</keyword>
<name>A0A8J8FFM3_9BACT</name>
<keyword evidence="2" id="KW-0732">Signal</keyword>
<gene>
    <name evidence="3" type="ORF">GD597_16950</name>
</gene>
<dbReference type="Proteomes" id="UP000598971">
    <property type="component" value="Unassembled WGS sequence"/>
</dbReference>
<evidence type="ECO:0000256" key="2">
    <source>
        <dbReference type="SAM" id="SignalP"/>
    </source>
</evidence>
<dbReference type="RefSeq" id="WP_171609114.1">
    <property type="nucleotide sequence ID" value="NZ_WHPF01000013.1"/>
</dbReference>
<sequence length="480" mass="54093">MNMQAMLKPFFTVVIMLCITANAMAQNTNKNPKPPTPKVINYDELKTEIADLFDTEAYDKLIPKANTYLQKRTNDTVVVFQLTTSYFINKQFKQGFDVMTTLYKNPDSAAKMMAIIPLVIEKATDSAIAIPVCTEAIRIAPNNPYGYFTKAAILTDLGHYPDALAAGEHFFGLLKTNDEKRDMGIVYATVLFAAGESEKAYNIALDLNKTYPETPAIMEELAKMYRSDRKYTEAISLLNRLVIIDPENASIALRRMYVYKEMGNPEKACEDANNINTKFEGYDFLYYQLKCPSEFAKPILASGTKYTWAVENNGSEYNFSVTLSNADIQKELHFNWEMTNSTDMTGEVSIGKEALANATILNNYFKGGMGLQVMNDATSTVWISKASYQSLIDNNETGLDVGEGMENFTVVADDEFEEDDARFEQRVNLGDNNDKLLECIHITNEEGSRQLWILKNSANPLIVKMDLGWTIELKKIEQLQ</sequence>
<feature type="repeat" description="TPR" evidence="1">
    <location>
        <begin position="215"/>
        <end position="248"/>
    </location>
</feature>